<evidence type="ECO:0000259" key="7">
    <source>
        <dbReference type="Pfam" id="PF02771"/>
    </source>
</evidence>
<dbReference type="RefSeq" id="WP_322464187.1">
    <property type="nucleotide sequence ID" value="NZ_JAXOJX010000001.1"/>
</dbReference>
<geneLocation type="plasmid" evidence="8">
    <name>unnamed</name>
</geneLocation>
<dbReference type="InterPro" id="IPR009100">
    <property type="entry name" value="AcylCoA_DH/oxidase_NM_dom_sf"/>
</dbReference>
<dbReference type="EMBL" id="JAXOJX010000001">
    <property type="protein sequence ID" value="MDZ5455107.1"/>
    <property type="molecule type" value="Genomic_DNA"/>
</dbReference>
<keyword evidence="9" id="KW-1185">Reference proteome</keyword>
<evidence type="ECO:0000256" key="3">
    <source>
        <dbReference type="ARBA" id="ARBA00022630"/>
    </source>
</evidence>
<keyword evidence="5" id="KW-0560">Oxidoreductase</keyword>
<evidence type="ECO:0000256" key="4">
    <source>
        <dbReference type="ARBA" id="ARBA00022827"/>
    </source>
</evidence>
<proteinExistence type="inferred from homology"/>
<name>A0ABU5I873_9BURK</name>
<dbReference type="Gene3D" id="1.20.140.10">
    <property type="entry name" value="Butyryl-CoA Dehydrogenase, subunit A, domain 3"/>
    <property type="match status" value="1"/>
</dbReference>
<keyword evidence="3" id="KW-0285">Flavoprotein</keyword>
<dbReference type="InterPro" id="IPR036250">
    <property type="entry name" value="AcylCo_DH-like_C"/>
</dbReference>
<reference evidence="8 9" key="1">
    <citation type="submission" date="2023-11" db="EMBL/GenBank/DDBJ databases">
        <title>Draft genome of Azohydromonas lata strain H1 (DSM1123), a polyhydroxyalkanoate producer.</title>
        <authorList>
            <person name="Traversa D."/>
            <person name="D'Addabbo P."/>
            <person name="Pazzani C."/>
            <person name="Manzari C."/>
            <person name="Chiara M."/>
            <person name="Scrascia M."/>
        </authorList>
    </citation>
    <scope>NUCLEOTIDE SEQUENCE [LARGE SCALE GENOMIC DNA]</scope>
    <source>
        <strain evidence="8 9">H1</strain>
        <plasmid evidence="8">unnamed</plasmid>
    </source>
</reference>
<dbReference type="Pfam" id="PF02771">
    <property type="entry name" value="Acyl-CoA_dh_N"/>
    <property type="match status" value="1"/>
</dbReference>
<comment type="similarity">
    <text evidence="2">Belongs to the acyl-CoA dehydrogenase family.</text>
</comment>
<dbReference type="PANTHER" id="PTHR43884:SF20">
    <property type="entry name" value="ACYL-COA DEHYDROGENASE FADE28"/>
    <property type="match status" value="1"/>
</dbReference>
<sequence length="353" mass="36959">MRELFESTMERLLADHVTPELVNSCEAGQWPQALWSLLEESGFAVAAAPEALGGAGASWEDLYPVVRACGRHTLPLPLPETLLANALLGHCGLEARNEPLGIAARSTLKLEGSRVSGTLHDVPWGRNVHHAVAIVGDANPVLVVLPRSRATCTERANVAGEPRDELHFDAVAPVASAGLPQGLSGEALWLGGAMLRSAQAAGALEAILQMSTTYAGERVQFGKPLASFQAIQHQLAVMAQHTGCVAVAAEAAFAEAGNSTELNAWAIAAAKVCAAEGTGVAAGMAHAVHGAIGFTHEHALQQATRRLWGWRSEFGNLSHWAQRLGRAVCAGGSTSLWPAVTANRLDLTLGEIA</sequence>
<comment type="caution">
    <text evidence="8">The sequence shown here is derived from an EMBL/GenBank/DDBJ whole genome shotgun (WGS) entry which is preliminary data.</text>
</comment>
<dbReference type="InterPro" id="IPR009075">
    <property type="entry name" value="AcylCo_DH/oxidase_C"/>
</dbReference>
<gene>
    <name evidence="8" type="ORF">SM757_00830</name>
</gene>
<dbReference type="Proteomes" id="UP001293718">
    <property type="component" value="Unassembled WGS sequence"/>
</dbReference>
<accession>A0ABU5I873</accession>
<evidence type="ECO:0000313" key="8">
    <source>
        <dbReference type="EMBL" id="MDZ5455107.1"/>
    </source>
</evidence>
<feature type="domain" description="Acyl-CoA dehydrogenase/oxidase C-terminal" evidence="6">
    <location>
        <begin position="195"/>
        <end position="306"/>
    </location>
</feature>
<evidence type="ECO:0000256" key="1">
    <source>
        <dbReference type="ARBA" id="ARBA00001974"/>
    </source>
</evidence>
<evidence type="ECO:0000313" key="9">
    <source>
        <dbReference type="Proteomes" id="UP001293718"/>
    </source>
</evidence>
<dbReference type="SUPFAM" id="SSF47203">
    <property type="entry name" value="Acyl-CoA dehydrogenase C-terminal domain-like"/>
    <property type="match status" value="1"/>
</dbReference>
<evidence type="ECO:0000259" key="6">
    <source>
        <dbReference type="Pfam" id="PF00441"/>
    </source>
</evidence>
<evidence type="ECO:0000256" key="5">
    <source>
        <dbReference type="ARBA" id="ARBA00023002"/>
    </source>
</evidence>
<dbReference type="InterPro" id="IPR013786">
    <property type="entry name" value="AcylCoA_DH/ox_N"/>
</dbReference>
<protein>
    <submittedName>
        <fullName evidence="8">Acyl-CoA dehydrogenase family protein</fullName>
    </submittedName>
</protein>
<comment type="cofactor">
    <cofactor evidence="1">
        <name>FAD</name>
        <dbReference type="ChEBI" id="CHEBI:57692"/>
    </cofactor>
</comment>
<dbReference type="InterPro" id="IPR037069">
    <property type="entry name" value="AcylCoA_DH/ox_N_sf"/>
</dbReference>
<dbReference type="Gene3D" id="1.10.540.10">
    <property type="entry name" value="Acyl-CoA dehydrogenase/oxidase, N-terminal domain"/>
    <property type="match status" value="1"/>
</dbReference>
<dbReference type="Pfam" id="PF00441">
    <property type="entry name" value="Acyl-CoA_dh_1"/>
    <property type="match status" value="1"/>
</dbReference>
<keyword evidence="4" id="KW-0274">FAD</keyword>
<feature type="domain" description="Acyl-CoA dehydrogenase/oxidase N-terminal" evidence="7">
    <location>
        <begin position="3"/>
        <end position="76"/>
    </location>
</feature>
<dbReference type="SUPFAM" id="SSF56645">
    <property type="entry name" value="Acyl-CoA dehydrogenase NM domain-like"/>
    <property type="match status" value="1"/>
</dbReference>
<dbReference type="PANTHER" id="PTHR43884">
    <property type="entry name" value="ACYL-COA DEHYDROGENASE"/>
    <property type="match status" value="1"/>
</dbReference>
<organism evidence="8 9">
    <name type="scientific">Azohydromonas lata</name>
    <dbReference type="NCBI Taxonomy" id="45677"/>
    <lineage>
        <taxon>Bacteria</taxon>
        <taxon>Pseudomonadati</taxon>
        <taxon>Pseudomonadota</taxon>
        <taxon>Betaproteobacteria</taxon>
        <taxon>Burkholderiales</taxon>
        <taxon>Sphaerotilaceae</taxon>
        <taxon>Azohydromonas</taxon>
    </lineage>
</organism>
<evidence type="ECO:0000256" key="2">
    <source>
        <dbReference type="ARBA" id="ARBA00009347"/>
    </source>
</evidence>
<keyword evidence="8" id="KW-0614">Plasmid</keyword>